<comment type="caution">
    <text evidence="2">The sequence shown here is derived from an EMBL/GenBank/DDBJ whole genome shotgun (WGS) entry which is preliminary data.</text>
</comment>
<feature type="transmembrane region" description="Helical" evidence="1">
    <location>
        <begin position="29"/>
        <end position="48"/>
    </location>
</feature>
<sequence>MSLFLHEIVHLLLSLMIGVFVWDKFKKPFSAFFAALLGGVLIDFDHLYDYFVAFGFSFDLNSFLSGNYFEINNKIIVPFHAWEWVFLLLILYLFLSLKSKSRIRNKKLFVLPIILALALGISSHLIFDTIANHMLPQSYFLTYRIMNRYTVQKMVTLGHYEKVLKEGESK</sequence>
<proteinExistence type="predicted"/>
<feature type="transmembrane region" description="Helical" evidence="1">
    <location>
        <begin position="6"/>
        <end position="22"/>
    </location>
</feature>
<accession>A0A1F7I758</accession>
<name>A0A1F7I758_9BACT</name>
<keyword evidence="1" id="KW-0812">Transmembrane</keyword>
<evidence type="ECO:0000256" key="1">
    <source>
        <dbReference type="SAM" id="Phobius"/>
    </source>
</evidence>
<dbReference type="Proteomes" id="UP000179270">
    <property type="component" value="Unassembled WGS sequence"/>
</dbReference>
<feature type="transmembrane region" description="Helical" evidence="1">
    <location>
        <begin position="108"/>
        <end position="127"/>
    </location>
</feature>
<protein>
    <recommendedName>
        <fullName evidence="4">Metal-dependent hydrolase</fullName>
    </recommendedName>
</protein>
<gene>
    <name evidence="2" type="ORF">A3A74_05810</name>
</gene>
<evidence type="ECO:0000313" key="3">
    <source>
        <dbReference type="Proteomes" id="UP000179270"/>
    </source>
</evidence>
<organism evidence="2 3">
    <name type="scientific">Candidatus Roizmanbacteria bacterium RIFCSPLOWO2_01_FULL_35_13</name>
    <dbReference type="NCBI Taxonomy" id="1802055"/>
    <lineage>
        <taxon>Bacteria</taxon>
        <taxon>Candidatus Roizmaniibacteriota</taxon>
    </lineage>
</organism>
<dbReference type="EMBL" id="MGAF01000058">
    <property type="protein sequence ID" value="OGK39112.1"/>
    <property type="molecule type" value="Genomic_DNA"/>
</dbReference>
<reference evidence="2 3" key="1">
    <citation type="journal article" date="2016" name="Nat. Commun.">
        <title>Thousands of microbial genomes shed light on interconnected biogeochemical processes in an aquifer system.</title>
        <authorList>
            <person name="Anantharaman K."/>
            <person name="Brown C.T."/>
            <person name="Hug L.A."/>
            <person name="Sharon I."/>
            <person name="Castelle C.J."/>
            <person name="Probst A.J."/>
            <person name="Thomas B.C."/>
            <person name="Singh A."/>
            <person name="Wilkins M.J."/>
            <person name="Karaoz U."/>
            <person name="Brodie E.L."/>
            <person name="Williams K.H."/>
            <person name="Hubbard S.S."/>
            <person name="Banfield J.F."/>
        </authorList>
    </citation>
    <scope>NUCLEOTIDE SEQUENCE [LARGE SCALE GENOMIC DNA]</scope>
</reference>
<keyword evidence="1" id="KW-1133">Transmembrane helix</keyword>
<dbReference type="AlphaFoldDB" id="A0A1F7I758"/>
<keyword evidence="1" id="KW-0472">Membrane</keyword>
<evidence type="ECO:0008006" key="4">
    <source>
        <dbReference type="Google" id="ProtNLM"/>
    </source>
</evidence>
<evidence type="ECO:0000313" key="2">
    <source>
        <dbReference type="EMBL" id="OGK39112.1"/>
    </source>
</evidence>
<feature type="transmembrane region" description="Helical" evidence="1">
    <location>
        <begin position="75"/>
        <end position="96"/>
    </location>
</feature>